<dbReference type="Gene3D" id="2.60.40.10">
    <property type="entry name" value="Immunoglobulins"/>
    <property type="match status" value="1"/>
</dbReference>
<dbReference type="EC" id="3.2.1.8" evidence="3"/>
<evidence type="ECO:0000256" key="7">
    <source>
        <dbReference type="ARBA" id="ARBA00023277"/>
    </source>
</evidence>
<evidence type="ECO:0000256" key="2">
    <source>
        <dbReference type="ARBA" id="ARBA00007495"/>
    </source>
</evidence>
<feature type="signal peptide" evidence="11">
    <location>
        <begin position="1"/>
        <end position="22"/>
    </location>
</feature>
<dbReference type="InterPro" id="IPR017853">
    <property type="entry name" value="GH"/>
</dbReference>
<dbReference type="InterPro" id="IPR044846">
    <property type="entry name" value="GH10"/>
</dbReference>
<dbReference type="PANTHER" id="PTHR31490">
    <property type="entry name" value="GLYCOSYL HYDROLASE"/>
    <property type="match status" value="1"/>
</dbReference>
<keyword evidence="14" id="KW-1185">Reference proteome</keyword>
<feature type="chain" id="PRO_5046775223" description="endo-1,4-beta-xylanase" evidence="11">
    <location>
        <begin position="23"/>
        <end position="528"/>
    </location>
</feature>
<keyword evidence="5 11" id="KW-0732">Signal</keyword>
<dbReference type="PROSITE" id="PS51760">
    <property type="entry name" value="GH10_2"/>
    <property type="match status" value="1"/>
</dbReference>
<accession>A0ABR6VV12</accession>
<feature type="active site" description="Nucleophile" evidence="10">
    <location>
        <position position="365"/>
    </location>
</feature>
<dbReference type="InterPro" id="IPR013783">
    <property type="entry name" value="Ig-like_fold"/>
</dbReference>
<dbReference type="SUPFAM" id="SSF51445">
    <property type="entry name" value="(Trans)glycosidases"/>
    <property type="match status" value="1"/>
</dbReference>
<comment type="catalytic activity">
    <reaction evidence="1">
        <text>Endohydrolysis of (1-&gt;4)-beta-D-xylosidic linkages in xylans.</text>
        <dbReference type="EC" id="3.2.1.8"/>
    </reaction>
</comment>
<evidence type="ECO:0000313" key="14">
    <source>
        <dbReference type="Proteomes" id="UP000659698"/>
    </source>
</evidence>
<dbReference type="PROSITE" id="PS00591">
    <property type="entry name" value="GH10_1"/>
    <property type="match status" value="1"/>
</dbReference>
<dbReference type="InterPro" id="IPR001000">
    <property type="entry name" value="GH10_dom"/>
</dbReference>
<dbReference type="InterPro" id="IPR031158">
    <property type="entry name" value="GH10_AS"/>
</dbReference>
<evidence type="ECO:0000256" key="3">
    <source>
        <dbReference type="ARBA" id="ARBA00012590"/>
    </source>
</evidence>
<feature type="domain" description="GH10" evidence="12">
    <location>
        <begin position="146"/>
        <end position="429"/>
    </location>
</feature>
<gene>
    <name evidence="13" type="ORF">H7U12_15265</name>
</gene>
<evidence type="ECO:0000256" key="1">
    <source>
        <dbReference type="ARBA" id="ARBA00000681"/>
    </source>
</evidence>
<keyword evidence="8" id="KW-0326">Glycosidase</keyword>
<comment type="similarity">
    <text evidence="2">Belongs to the glycosyl hydrolase 10 (cellulase F) family.</text>
</comment>
<evidence type="ECO:0000256" key="11">
    <source>
        <dbReference type="SAM" id="SignalP"/>
    </source>
</evidence>
<evidence type="ECO:0000256" key="9">
    <source>
        <dbReference type="ARBA" id="ARBA00023326"/>
    </source>
</evidence>
<evidence type="ECO:0000313" key="13">
    <source>
        <dbReference type="EMBL" id="MBC3541053.1"/>
    </source>
</evidence>
<dbReference type="Pfam" id="PF00331">
    <property type="entry name" value="Glyco_hydro_10"/>
    <property type="match status" value="1"/>
</dbReference>
<dbReference type="Pfam" id="PF18962">
    <property type="entry name" value="Por_Secre_tail"/>
    <property type="match status" value="1"/>
</dbReference>
<reference evidence="13 14" key="1">
    <citation type="journal article" date="2019" name="Int. J. Syst. Evol. Microbiol.">
        <title>Rufibacter sediminis sp. nov., isolated from freshwater lake sediment.</title>
        <authorList>
            <person name="Qu J.H."/>
            <person name="Zhang L.J."/>
            <person name="Fu Y.H."/>
            <person name="Li H.F."/>
        </authorList>
    </citation>
    <scope>NUCLEOTIDE SEQUENCE [LARGE SCALE GENOMIC DNA]</scope>
    <source>
        <strain evidence="13 14">H-1</strain>
    </source>
</reference>
<dbReference type="InterPro" id="IPR026444">
    <property type="entry name" value="Secre_tail"/>
</dbReference>
<evidence type="ECO:0000256" key="4">
    <source>
        <dbReference type="ARBA" id="ARBA00022651"/>
    </source>
</evidence>
<organism evidence="13 14">
    <name type="scientific">Rufibacter sediminis</name>
    <dbReference type="NCBI Taxonomy" id="2762756"/>
    <lineage>
        <taxon>Bacteria</taxon>
        <taxon>Pseudomonadati</taxon>
        <taxon>Bacteroidota</taxon>
        <taxon>Cytophagia</taxon>
        <taxon>Cytophagales</taxon>
        <taxon>Hymenobacteraceae</taxon>
        <taxon>Rufibacter</taxon>
    </lineage>
</organism>
<keyword evidence="9" id="KW-0624">Polysaccharide degradation</keyword>
<dbReference type="Proteomes" id="UP000659698">
    <property type="component" value="Unassembled WGS sequence"/>
</dbReference>
<keyword evidence="6" id="KW-0378">Hydrolase</keyword>
<dbReference type="Gene3D" id="3.20.20.80">
    <property type="entry name" value="Glycosidases"/>
    <property type="match status" value="1"/>
</dbReference>
<keyword evidence="7" id="KW-0119">Carbohydrate metabolism</keyword>
<evidence type="ECO:0000256" key="8">
    <source>
        <dbReference type="ARBA" id="ARBA00023295"/>
    </source>
</evidence>
<dbReference type="SMART" id="SM00633">
    <property type="entry name" value="Glyco_10"/>
    <property type="match status" value="1"/>
</dbReference>
<proteinExistence type="inferred from homology"/>
<dbReference type="PANTHER" id="PTHR31490:SF88">
    <property type="entry name" value="BETA-XYLANASE"/>
    <property type="match status" value="1"/>
</dbReference>
<evidence type="ECO:0000256" key="10">
    <source>
        <dbReference type="PROSITE-ProRule" id="PRU10061"/>
    </source>
</evidence>
<dbReference type="EMBL" id="JACOAF010000035">
    <property type="protein sequence ID" value="MBC3541053.1"/>
    <property type="molecule type" value="Genomic_DNA"/>
</dbReference>
<keyword evidence="4" id="KW-0858">Xylan degradation</keyword>
<dbReference type="Pfam" id="PF17957">
    <property type="entry name" value="Big_7"/>
    <property type="match status" value="1"/>
</dbReference>
<sequence>MIKSLLAAFFLVFTLSTLPALGQNNTPPSCVITMPHNNAYFEAGKAMTILVYAADFGGSFANGTVSKVEYFNGTTKLGEATSATNNTYSFVWSPLTAGTYTITAKATDNLNTVSTSAGVMVTVGTTPAPSRGLSACKGKYLGNIIAGNVPANYMNLWNGITAENNTKWGVVEPSRDVMNWNGANVAYNQAKDNHLMFRYHVLAWGSQFPAWAINPNNNSLLLSPAEFQAEMEEYMAAVAAQFPMGIDQIDVLNENLRTHAVATQAFKNGLGGEGTTGHDWIIWLFTKARQYFPNSKLILNDYGLENDLPAIREQLQVLKVLRDRNLVDGFGTQAHEFNINTLTATQLKSALDLMATSGLPIYVTELDISGDDSQQRTRYQTLFPVYWEHPAVAGVTLWGYESGKTWKTNTNLLNASGQDRPAMTWLRQYVAGRPDVGYPFCTQQPVVTGIDDEISTTPSSVYPNPTDKDFTVEVNGRFSYQLYSSTGSLVEAGTATEKLKLGAKLSPGFYTLKINHRDTVKTFKLIKN</sequence>
<dbReference type="RefSeq" id="WP_186639537.1">
    <property type="nucleotide sequence ID" value="NZ_JACOAF010000035.1"/>
</dbReference>
<evidence type="ECO:0000256" key="6">
    <source>
        <dbReference type="ARBA" id="ARBA00022801"/>
    </source>
</evidence>
<evidence type="ECO:0000256" key="5">
    <source>
        <dbReference type="ARBA" id="ARBA00022729"/>
    </source>
</evidence>
<name>A0ABR6VV12_9BACT</name>
<protein>
    <recommendedName>
        <fullName evidence="3">endo-1,4-beta-xylanase</fullName>
        <ecNumber evidence="3">3.2.1.8</ecNumber>
    </recommendedName>
</protein>
<evidence type="ECO:0000259" key="12">
    <source>
        <dbReference type="PROSITE" id="PS51760"/>
    </source>
</evidence>
<dbReference type="NCBIfam" id="TIGR04183">
    <property type="entry name" value="Por_Secre_tail"/>
    <property type="match status" value="1"/>
</dbReference>
<comment type="caution">
    <text evidence="13">The sequence shown here is derived from an EMBL/GenBank/DDBJ whole genome shotgun (WGS) entry which is preliminary data.</text>
</comment>